<dbReference type="SUPFAM" id="SSF50494">
    <property type="entry name" value="Trypsin-like serine proteases"/>
    <property type="match status" value="1"/>
</dbReference>
<sequence length="134" mass="14503">MAPLPILAKDAVAAGWGSYYYKGPGFQILRHTSVTIYHDQICAMIHRHYGYTPGLQCCSLKRSTGVCSGDSGGPLMIRTGVDRFQQVGVTSFGSKECGGKYPDVFTRVSGYANWLTQGVSSSAGYTPLDTTYMI</sequence>
<dbReference type="PANTHER" id="PTHR24260:SF132">
    <property type="entry name" value="PEPTIDASE S1 DOMAIN-CONTAINING PROTEIN"/>
    <property type="match status" value="1"/>
</dbReference>
<name>A0A131YH66_RHIAP</name>
<evidence type="ECO:0000313" key="2">
    <source>
        <dbReference type="EMBL" id="JAP77830.1"/>
    </source>
</evidence>
<dbReference type="Gene3D" id="2.40.10.10">
    <property type="entry name" value="Trypsin-like serine proteases"/>
    <property type="match status" value="1"/>
</dbReference>
<proteinExistence type="predicted"/>
<dbReference type="GO" id="GO:0004252">
    <property type="term" value="F:serine-type endopeptidase activity"/>
    <property type="evidence" value="ECO:0007669"/>
    <property type="project" value="InterPro"/>
</dbReference>
<dbReference type="InterPro" id="IPR001254">
    <property type="entry name" value="Trypsin_dom"/>
</dbReference>
<protein>
    <submittedName>
        <fullName evidence="2">Tick serine protease</fullName>
    </submittedName>
</protein>
<dbReference type="PROSITE" id="PS00135">
    <property type="entry name" value="TRYPSIN_SER"/>
    <property type="match status" value="1"/>
</dbReference>
<accession>A0A131YH66</accession>
<dbReference type="PANTHER" id="PTHR24260">
    <property type="match status" value="1"/>
</dbReference>
<feature type="domain" description="Peptidase S1" evidence="1">
    <location>
        <begin position="1"/>
        <end position="120"/>
    </location>
</feature>
<dbReference type="InterPro" id="IPR033116">
    <property type="entry name" value="TRYPSIN_SER"/>
</dbReference>
<dbReference type="Pfam" id="PF00089">
    <property type="entry name" value="Trypsin"/>
    <property type="match status" value="1"/>
</dbReference>
<dbReference type="EMBL" id="GEDV01010727">
    <property type="protein sequence ID" value="JAP77830.1"/>
    <property type="molecule type" value="Transcribed_RNA"/>
</dbReference>
<dbReference type="PROSITE" id="PS50240">
    <property type="entry name" value="TRYPSIN_DOM"/>
    <property type="match status" value="1"/>
</dbReference>
<dbReference type="InterPro" id="IPR051333">
    <property type="entry name" value="CLIP_Serine_Protease"/>
</dbReference>
<keyword evidence="2" id="KW-0378">Hydrolase</keyword>
<dbReference type="InterPro" id="IPR009003">
    <property type="entry name" value="Peptidase_S1_PA"/>
</dbReference>
<evidence type="ECO:0000259" key="1">
    <source>
        <dbReference type="PROSITE" id="PS50240"/>
    </source>
</evidence>
<reference evidence="2" key="1">
    <citation type="journal article" date="2016" name="Ticks Tick Borne Dis.">
        <title>De novo assembly and annotation of the salivary gland transcriptome of Rhipicephalus appendiculatus male and female ticks during blood feeding.</title>
        <authorList>
            <person name="de Castro M.H."/>
            <person name="de Klerk D."/>
            <person name="Pienaar R."/>
            <person name="Latif A.A."/>
            <person name="Rees D.J."/>
            <person name="Mans B.J."/>
        </authorList>
    </citation>
    <scope>NUCLEOTIDE SEQUENCE</scope>
    <source>
        <tissue evidence="2">Salivary glands</tissue>
    </source>
</reference>
<organism evidence="2">
    <name type="scientific">Rhipicephalus appendiculatus</name>
    <name type="common">Brown ear tick</name>
    <dbReference type="NCBI Taxonomy" id="34631"/>
    <lineage>
        <taxon>Eukaryota</taxon>
        <taxon>Metazoa</taxon>
        <taxon>Ecdysozoa</taxon>
        <taxon>Arthropoda</taxon>
        <taxon>Chelicerata</taxon>
        <taxon>Arachnida</taxon>
        <taxon>Acari</taxon>
        <taxon>Parasitiformes</taxon>
        <taxon>Ixodida</taxon>
        <taxon>Ixodoidea</taxon>
        <taxon>Ixodidae</taxon>
        <taxon>Rhipicephalinae</taxon>
        <taxon>Rhipicephalus</taxon>
        <taxon>Rhipicephalus</taxon>
    </lineage>
</organism>
<dbReference type="GO" id="GO:0006508">
    <property type="term" value="P:proteolysis"/>
    <property type="evidence" value="ECO:0007669"/>
    <property type="project" value="UniProtKB-KW"/>
</dbReference>
<dbReference type="InterPro" id="IPR043504">
    <property type="entry name" value="Peptidase_S1_PA_chymotrypsin"/>
</dbReference>
<keyword evidence="2" id="KW-0645">Protease</keyword>
<dbReference type="AlphaFoldDB" id="A0A131YH66"/>